<feature type="region of interest" description="Disordered" evidence="7">
    <location>
        <begin position="468"/>
        <end position="496"/>
    </location>
</feature>
<evidence type="ECO:0000256" key="5">
    <source>
        <dbReference type="ARBA" id="ARBA00037982"/>
    </source>
</evidence>
<comment type="caution">
    <text evidence="9">The sequence shown here is derived from an EMBL/GenBank/DDBJ whole genome shotgun (WGS) entry which is preliminary data.</text>
</comment>
<protein>
    <recommendedName>
        <fullName evidence="8">Protein kinase domain-containing protein</fullName>
    </recommendedName>
</protein>
<dbReference type="AlphaFoldDB" id="A0AAN7UP44"/>
<dbReference type="GO" id="GO:0005524">
    <property type="term" value="F:ATP binding"/>
    <property type="evidence" value="ECO:0007669"/>
    <property type="project" value="UniProtKB-UniRule"/>
</dbReference>
<comment type="similarity">
    <text evidence="5">Belongs to the protein kinase superfamily. Ser/Thr protein kinase family. GCN2 subfamily.</text>
</comment>
<evidence type="ECO:0000256" key="1">
    <source>
        <dbReference type="ARBA" id="ARBA00022679"/>
    </source>
</evidence>
<proteinExistence type="inferred from homology"/>
<dbReference type="GO" id="GO:1990625">
    <property type="term" value="P:negative regulation of cytoplasmic translational initiation in response to stress"/>
    <property type="evidence" value="ECO:0007669"/>
    <property type="project" value="TreeGrafter"/>
</dbReference>
<keyword evidence="3" id="KW-0418">Kinase</keyword>
<gene>
    <name evidence="9" type="ORF">RRF57_004616</name>
</gene>
<dbReference type="InterPro" id="IPR008271">
    <property type="entry name" value="Ser/Thr_kinase_AS"/>
</dbReference>
<feature type="region of interest" description="Disordered" evidence="7">
    <location>
        <begin position="137"/>
        <end position="158"/>
    </location>
</feature>
<dbReference type="InterPro" id="IPR011009">
    <property type="entry name" value="Kinase-like_dom_sf"/>
</dbReference>
<dbReference type="EMBL" id="JAWHQM010000010">
    <property type="protein sequence ID" value="KAK5628901.1"/>
    <property type="molecule type" value="Genomic_DNA"/>
</dbReference>
<dbReference type="InterPro" id="IPR017441">
    <property type="entry name" value="Protein_kinase_ATP_BS"/>
</dbReference>
<evidence type="ECO:0000256" key="4">
    <source>
        <dbReference type="ARBA" id="ARBA00022840"/>
    </source>
</evidence>
<evidence type="ECO:0000256" key="2">
    <source>
        <dbReference type="ARBA" id="ARBA00022741"/>
    </source>
</evidence>
<feature type="binding site" evidence="6">
    <location>
        <position position="197"/>
    </location>
    <ligand>
        <name>ATP</name>
        <dbReference type="ChEBI" id="CHEBI:30616"/>
    </ligand>
</feature>
<dbReference type="SMART" id="SM00220">
    <property type="entry name" value="S_TKc"/>
    <property type="match status" value="1"/>
</dbReference>
<accession>A0AAN7UP44</accession>
<dbReference type="Gene3D" id="1.10.510.10">
    <property type="entry name" value="Transferase(Phosphotransferase) domain 1"/>
    <property type="match status" value="1"/>
</dbReference>
<evidence type="ECO:0000313" key="9">
    <source>
        <dbReference type="EMBL" id="KAK5628901.1"/>
    </source>
</evidence>
<keyword evidence="1" id="KW-0808">Transferase</keyword>
<dbReference type="InterPro" id="IPR050339">
    <property type="entry name" value="CC_SR_Kinase"/>
</dbReference>
<dbReference type="InterPro" id="IPR000719">
    <property type="entry name" value="Prot_kinase_dom"/>
</dbReference>
<evidence type="ECO:0000259" key="8">
    <source>
        <dbReference type="PROSITE" id="PS50011"/>
    </source>
</evidence>
<feature type="region of interest" description="Disordered" evidence="7">
    <location>
        <begin position="1"/>
        <end position="20"/>
    </location>
</feature>
<dbReference type="PROSITE" id="PS00107">
    <property type="entry name" value="PROTEIN_KINASE_ATP"/>
    <property type="match status" value="1"/>
</dbReference>
<evidence type="ECO:0000313" key="10">
    <source>
        <dbReference type="Proteomes" id="UP001305414"/>
    </source>
</evidence>
<dbReference type="PANTHER" id="PTHR11042">
    <property type="entry name" value="EUKARYOTIC TRANSLATION INITIATION FACTOR 2-ALPHA KINASE EIF2-ALPHA KINASE -RELATED"/>
    <property type="match status" value="1"/>
</dbReference>
<keyword evidence="10" id="KW-1185">Reference proteome</keyword>
<dbReference type="GO" id="GO:0004694">
    <property type="term" value="F:eukaryotic translation initiation factor 2alpha kinase activity"/>
    <property type="evidence" value="ECO:0007669"/>
    <property type="project" value="TreeGrafter"/>
</dbReference>
<dbReference type="SUPFAM" id="SSF56112">
    <property type="entry name" value="Protein kinase-like (PK-like)"/>
    <property type="match status" value="1"/>
</dbReference>
<dbReference type="PANTHER" id="PTHR11042:SF195">
    <property type="entry name" value="KINASE, PUTATIVE (AFU_ORTHOLOGUE AFUA_2G16620)-RELATED"/>
    <property type="match status" value="1"/>
</dbReference>
<dbReference type="Proteomes" id="UP001305414">
    <property type="component" value="Unassembled WGS sequence"/>
</dbReference>
<dbReference type="GO" id="GO:0005634">
    <property type="term" value="C:nucleus"/>
    <property type="evidence" value="ECO:0007669"/>
    <property type="project" value="TreeGrafter"/>
</dbReference>
<dbReference type="Gene3D" id="3.30.200.20">
    <property type="entry name" value="Phosphorylase Kinase, domain 1"/>
    <property type="match status" value="1"/>
</dbReference>
<dbReference type="PROSITE" id="PS00108">
    <property type="entry name" value="PROTEIN_KINASE_ST"/>
    <property type="match status" value="1"/>
</dbReference>
<reference evidence="9 10" key="1">
    <citation type="submission" date="2023-10" db="EMBL/GenBank/DDBJ databases">
        <title>Draft genome sequence of Xylaria bambusicola isolate GMP-LS, the root and basal stem rot pathogen of sugarcane in Indonesia.</title>
        <authorList>
            <person name="Selvaraj P."/>
            <person name="Muralishankar V."/>
            <person name="Muruganantham S."/>
            <person name="Sp S."/>
            <person name="Haryani S."/>
            <person name="Lau K.J.X."/>
            <person name="Naqvi N.I."/>
        </authorList>
    </citation>
    <scope>NUCLEOTIDE SEQUENCE [LARGE SCALE GENOMIC DNA]</scope>
    <source>
        <strain evidence="9">GMP-LS</strain>
    </source>
</reference>
<name>A0AAN7UP44_9PEZI</name>
<evidence type="ECO:0000256" key="6">
    <source>
        <dbReference type="PROSITE-ProRule" id="PRU10141"/>
    </source>
</evidence>
<feature type="domain" description="Protein kinase" evidence="8">
    <location>
        <begin position="161"/>
        <end position="589"/>
    </location>
</feature>
<evidence type="ECO:0000256" key="7">
    <source>
        <dbReference type="SAM" id="MobiDB-lite"/>
    </source>
</evidence>
<dbReference type="GO" id="GO:0005829">
    <property type="term" value="C:cytosol"/>
    <property type="evidence" value="ECO:0007669"/>
    <property type="project" value="TreeGrafter"/>
</dbReference>
<sequence>MTSSRGQSEDQGETIPGYEDAVGLETHRNMMLAGLLEDYYRSRALEFLNAANPGQLYTRQSQEVEAIATRLFAEASSILTSNGLLSPRATSNASRGIRQQYLSGLDGLVAGTQPVNILDSMRDLVAQTSQLNIAAPPTSDFQLTLRNPPPPPHRSHYKSSFREDRLLGRGGFGKVYQCFSVLDQQTYAVKKIVLPRKLMKSFSDGRHDDLADVLREVKAMAVLDHPNIVRYHATWVEEPHHSPEPLGGLERTMSGIQSRRQQLLLDSHAFSQDSEQLSVSGGIVFGEDTRSSPSAVENNCSLYPVNRGWSEDASSGLGVNSTLASESNVFAGGDSDSEDSSSCQASLDTNVPALYIQMSMYPMTLAQYLSPSSCSKAGLRHCFHLAPTLRLALSIHDGLQHIHSKGLIHRDIKPGNIFLSSVVATFEAGCCNIACASCAKLSIEPSSGPRWLNPRIGDFGLVHQFAQGEVPSPSQSSSSHKHDAGTTYYQPPRKGERKDEKTDIFALGVVFVEMLCCCSTAMERVDMLKGLQRGEMPSVLRRNIQHEGHDTGTAEKVVQLVSGMINEDSSKRWCGSRVRDALEELLQRC</sequence>
<keyword evidence="4 6" id="KW-0067">ATP-binding</keyword>
<organism evidence="9 10">
    <name type="scientific">Xylaria bambusicola</name>
    <dbReference type="NCBI Taxonomy" id="326684"/>
    <lineage>
        <taxon>Eukaryota</taxon>
        <taxon>Fungi</taxon>
        <taxon>Dikarya</taxon>
        <taxon>Ascomycota</taxon>
        <taxon>Pezizomycotina</taxon>
        <taxon>Sordariomycetes</taxon>
        <taxon>Xylariomycetidae</taxon>
        <taxon>Xylariales</taxon>
        <taxon>Xylariaceae</taxon>
        <taxon>Xylaria</taxon>
    </lineage>
</organism>
<keyword evidence="2 6" id="KW-0547">Nucleotide-binding</keyword>
<dbReference type="PROSITE" id="PS50011">
    <property type="entry name" value="PROTEIN_KINASE_DOM"/>
    <property type="match status" value="1"/>
</dbReference>
<evidence type="ECO:0000256" key="3">
    <source>
        <dbReference type="ARBA" id="ARBA00022777"/>
    </source>
</evidence>
<dbReference type="Pfam" id="PF00069">
    <property type="entry name" value="Pkinase"/>
    <property type="match status" value="2"/>
</dbReference>